<dbReference type="EMBL" id="JBGBPQ010000016">
    <property type="protein sequence ID" value="KAL1508328.1"/>
    <property type="molecule type" value="Genomic_DNA"/>
</dbReference>
<protein>
    <recommendedName>
        <fullName evidence="4">Uridine kinase</fullName>
    </recommendedName>
</protein>
<accession>A0AB34IZ52</accession>
<name>A0AB34IZ52_PRYPA</name>
<dbReference type="InterPro" id="IPR027417">
    <property type="entry name" value="P-loop_NTPase"/>
</dbReference>
<evidence type="ECO:0000256" key="1">
    <source>
        <dbReference type="SAM" id="MobiDB-lite"/>
    </source>
</evidence>
<reference evidence="2 3" key="1">
    <citation type="journal article" date="2024" name="Science">
        <title>Giant polyketide synthase enzymes in the biosynthesis of giant marine polyether toxins.</title>
        <authorList>
            <person name="Fallon T.R."/>
            <person name="Shende V.V."/>
            <person name="Wierzbicki I.H."/>
            <person name="Pendleton A.L."/>
            <person name="Watervoot N.F."/>
            <person name="Auber R.P."/>
            <person name="Gonzalez D.J."/>
            <person name="Wisecaver J.H."/>
            <person name="Moore B.S."/>
        </authorList>
    </citation>
    <scope>NUCLEOTIDE SEQUENCE [LARGE SCALE GENOMIC DNA]</scope>
    <source>
        <strain evidence="2 3">12B1</strain>
    </source>
</reference>
<keyword evidence="3" id="KW-1185">Reference proteome</keyword>
<sequence>MMGVNKSLGLVDGRKIIYSRVISWSRGGLIAPRAMVAVWACGPSAAGKSSLVRELFLRQPDLLTIAMVDDCYLPPAPLPWHLPLHALAWPDGALSPALARRGADDTNHPAALHWPRLLADASARHPPPPPPPPPFLGGRGGSEGQVGVGVHGGTRS</sequence>
<organism evidence="2 3">
    <name type="scientific">Prymnesium parvum</name>
    <name type="common">Toxic golden alga</name>
    <dbReference type="NCBI Taxonomy" id="97485"/>
    <lineage>
        <taxon>Eukaryota</taxon>
        <taxon>Haptista</taxon>
        <taxon>Haptophyta</taxon>
        <taxon>Prymnesiophyceae</taxon>
        <taxon>Prymnesiales</taxon>
        <taxon>Prymnesiaceae</taxon>
        <taxon>Prymnesium</taxon>
    </lineage>
</organism>
<dbReference type="Gene3D" id="3.40.50.300">
    <property type="entry name" value="P-loop containing nucleotide triphosphate hydrolases"/>
    <property type="match status" value="1"/>
</dbReference>
<feature type="region of interest" description="Disordered" evidence="1">
    <location>
        <begin position="120"/>
        <end position="156"/>
    </location>
</feature>
<dbReference type="Proteomes" id="UP001515480">
    <property type="component" value="Unassembled WGS sequence"/>
</dbReference>
<dbReference type="AlphaFoldDB" id="A0AB34IZ52"/>
<evidence type="ECO:0000313" key="3">
    <source>
        <dbReference type="Proteomes" id="UP001515480"/>
    </source>
</evidence>
<comment type="caution">
    <text evidence="2">The sequence shown here is derived from an EMBL/GenBank/DDBJ whole genome shotgun (WGS) entry which is preliminary data.</text>
</comment>
<feature type="compositionally biased region" description="Pro residues" evidence="1">
    <location>
        <begin position="125"/>
        <end position="135"/>
    </location>
</feature>
<evidence type="ECO:0008006" key="4">
    <source>
        <dbReference type="Google" id="ProtNLM"/>
    </source>
</evidence>
<evidence type="ECO:0000313" key="2">
    <source>
        <dbReference type="EMBL" id="KAL1508328.1"/>
    </source>
</evidence>
<proteinExistence type="predicted"/>
<feature type="compositionally biased region" description="Gly residues" evidence="1">
    <location>
        <begin position="137"/>
        <end position="156"/>
    </location>
</feature>
<gene>
    <name evidence="2" type="ORF">AB1Y20_004438</name>
</gene>